<dbReference type="EMBL" id="LNQE01001565">
    <property type="protein sequence ID" value="KUG15323.1"/>
    <property type="molecule type" value="Genomic_DNA"/>
</dbReference>
<gene>
    <name evidence="1" type="ORF">ASZ90_015020</name>
</gene>
<evidence type="ECO:0000313" key="1">
    <source>
        <dbReference type="EMBL" id="KUG15323.1"/>
    </source>
</evidence>
<dbReference type="AlphaFoldDB" id="A0A0W8F364"/>
<accession>A0A0W8F364</accession>
<name>A0A0W8F364_9ZZZZ</name>
<sequence length="53" mass="5789">MARKKALRCPHFASQKNGKWTELVCRLPDGGVCPDPQCPANPDREEPVPDASA</sequence>
<proteinExistence type="predicted"/>
<comment type="caution">
    <text evidence="1">The sequence shown here is derived from an EMBL/GenBank/DDBJ whole genome shotgun (WGS) entry which is preliminary data.</text>
</comment>
<organism evidence="1">
    <name type="scientific">hydrocarbon metagenome</name>
    <dbReference type="NCBI Taxonomy" id="938273"/>
    <lineage>
        <taxon>unclassified sequences</taxon>
        <taxon>metagenomes</taxon>
        <taxon>ecological metagenomes</taxon>
    </lineage>
</organism>
<reference evidence="1" key="1">
    <citation type="journal article" date="2015" name="Proc. Natl. Acad. Sci. U.S.A.">
        <title>Networks of energetic and metabolic interactions define dynamics in microbial communities.</title>
        <authorList>
            <person name="Embree M."/>
            <person name="Liu J.K."/>
            <person name="Al-Bassam M.M."/>
            <person name="Zengler K."/>
        </authorList>
    </citation>
    <scope>NUCLEOTIDE SEQUENCE</scope>
</reference>
<protein>
    <submittedName>
        <fullName evidence="1">Uncharacterized protein</fullName>
    </submittedName>
</protein>